<evidence type="ECO:0000256" key="7">
    <source>
        <dbReference type="RuleBase" id="RU363032"/>
    </source>
</evidence>
<feature type="transmembrane region" description="Helical" evidence="7">
    <location>
        <begin position="60"/>
        <end position="82"/>
    </location>
</feature>
<keyword evidence="2 7" id="KW-0813">Transport</keyword>
<dbReference type="RefSeq" id="WP_134751067.1">
    <property type="nucleotide sequence ID" value="NZ_CP038149.1"/>
</dbReference>
<dbReference type="PROSITE" id="PS50928">
    <property type="entry name" value="ABC_TM1"/>
    <property type="match status" value="1"/>
</dbReference>
<feature type="transmembrane region" description="Helical" evidence="7">
    <location>
        <begin position="215"/>
        <end position="237"/>
    </location>
</feature>
<reference evidence="9 10" key="1">
    <citation type="submission" date="2019-03" db="EMBL/GenBank/DDBJ databases">
        <title>Paraburkholderia sp. 7MH5, isolated from subtropical forest soil.</title>
        <authorList>
            <person name="Gao Z.-H."/>
            <person name="Qiu L.-H."/>
        </authorList>
    </citation>
    <scope>NUCLEOTIDE SEQUENCE [LARGE SCALE GENOMIC DNA]</scope>
    <source>
        <strain evidence="9 10">7MH5</strain>
    </source>
</reference>
<name>A0A4P7CXE4_9BURK</name>
<evidence type="ECO:0000256" key="3">
    <source>
        <dbReference type="ARBA" id="ARBA00022475"/>
    </source>
</evidence>
<protein>
    <submittedName>
        <fullName evidence="9">ABC transporter permease</fullName>
    </submittedName>
</protein>
<dbReference type="GO" id="GO:0055085">
    <property type="term" value="P:transmembrane transport"/>
    <property type="evidence" value="ECO:0007669"/>
    <property type="project" value="InterPro"/>
</dbReference>
<evidence type="ECO:0000313" key="9">
    <source>
        <dbReference type="EMBL" id="QBQ98864.1"/>
    </source>
</evidence>
<dbReference type="KEGG" id="ppai:E1956_16535"/>
<dbReference type="EMBL" id="CP038149">
    <property type="protein sequence ID" value="QBQ98864.1"/>
    <property type="molecule type" value="Genomic_DNA"/>
</dbReference>
<dbReference type="AlphaFoldDB" id="A0A4P7CXE4"/>
<dbReference type="SUPFAM" id="SSF161098">
    <property type="entry name" value="MetI-like"/>
    <property type="match status" value="1"/>
</dbReference>
<proteinExistence type="inferred from homology"/>
<organism evidence="9 10">
    <name type="scientific">Paraburkholderia pallida</name>
    <dbReference type="NCBI Taxonomy" id="2547399"/>
    <lineage>
        <taxon>Bacteria</taxon>
        <taxon>Pseudomonadati</taxon>
        <taxon>Pseudomonadota</taxon>
        <taxon>Betaproteobacteria</taxon>
        <taxon>Burkholderiales</taxon>
        <taxon>Burkholderiaceae</taxon>
        <taxon>Paraburkholderia</taxon>
    </lineage>
</organism>
<keyword evidence="5 7" id="KW-1133">Transmembrane helix</keyword>
<evidence type="ECO:0000313" key="10">
    <source>
        <dbReference type="Proteomes" id="UP000295727"/>
    </source>
</evidence>
<dbReference type="CDD" id="cd06261">
    <property type="entry name" value="TM_PBP2"/>
    <property type="match status" value="1"/>
</dbReference>
<keyword evidence="3" id="KW-1003">Cell membrane</keyword>
<evidence type="ECO:0000256" key="1">
    <source>
        <dbReference type="ARBA" id="ARBA00004651"/>
    </source>
</evidence>
<evidence type="ECO:0000256" key="5">
    <source>
        <dbReference type="ARBA" id="ARBA00022989"/>
    </source>
</evidence>
<dbReference type="GO" id="GO:0005886">
    <property type="term" value="C:plasma membrane"/>
    <property type="evidence" value="ECO:0007669"/>
    <property type="project" value="UniProtKB-SubCell"/>
</dbReference>
<dbReference type="Pfam" id="PF00528">
    <property type="entry name" value="BPD_transp_1"/>
    <property type="match status" value="1"/>
</dbReference>
<keyword evidence="10" id="KW-1185">Reference proteome</keyword>
<comment type="subcellular location">
    <subcellularLocation>
        <location evidence="1 7">Cell membrane</location>
        <topology evidence="1 7">Multi-pass membrane protein</topology>
    </subcellularLocation>
</comment>
<sequence length="255" mass="27367">MKRLTRRINWPGIVLLAVLGAAWEISARWIGSPNYPGLFDVVGALYRHAGDLTQALGVTLVRAGAGFALALVTMLPLGICLGRLRALGAFFEPLIDLVRPLPPLAIVPVVMLFAGTGNAAKILVVFYGAAFPILINAIDATRATHPLLVNVARSIGLSRSEIMWRIDLPAALPQIVSGIRISVALSLLISVSAEMLLSTNGIGNFIVEAQQQFEIAAGLATILVIAVAALCIETVFYRIERRLLAWHHQRAALGR</sequence>
<keyword evidence="4 7" id="KW-0812">Transmembrane</keyword>
<evidence type="ECO:0000256" key="4">
    <source>
        <dbReference type="ARBA" id="ARBA00022692"/>
    </source>
</evidence>
<feature type="transmembrane region" description="Helical" evidence="7">
    <location>
        <begin position="183"/>
        <end position="203"/>
    </location>
</feature>
<dbReference type="Gene3D" id="1.10.3720.10">
    <property type="entry name" value="MetI-like"/>
    <property type="match status" value="1"/>
</dbReference>
<comment type="similarity">
    <text evidence="7">Belongs to the binding-protein-dependent transport system permease family.</text>
</comment>
<evidence type="ECO:0000259" key="8">
    <source>
        <dbReference type="PROSITE" id="PS50928"/>
    </source>
</evidence>
<feature type="domain" description="ABC transmembrane type-1" evidence="8">
    <location>
        <begin position="56"/>
        <end position="236"/>
    </location>
</feature>
<accession>A0A4P7CXE4</accession>
<gene>
    <name evidence="9" type="ORF">E1956_16535</name>
</gene>
<dbReference type="InterPro" id="IPR035906">
    <property type="entry name" value="MetI-like_sf"/>
</dbReference>
<evidence type="ECO:0000256" key="6">
    <source>
        <dbReference type="ARBA" id="ARBA00023136"/>
    </source>
</evidence>
<dbReference type="PANTHER" id="PTHR30151">
    <property type="entry name" value="ALKANE SULFONATE ABC TRANSPORTER-RELATED, MEMBRANE SUBUNIT"/>
    <property type="match status" value="1"/>
</dbReference>
<dbReference type="Proteomes" id="UP000295727">
    <property type="component" value="Chromosome 2"/>
</dbReference>
<dbReference type="PANTHER" id="PTHR30151:SF16">
    <property type="entry name" value="ABC TRANSPORTER PERMEASE PROTEIN"/>
    <property type="match status" value="1"/>
</dbReference>
<keyword evidence="6 7" id="KW-0472">Membrane</keyword>
<evidence type="ECO:0000256" key="2">
    <source>
        <dbReference type="ARBA" id="ARBA00022448"/>
    </source>
</evidence>
<dbReference type="OrthoDB" id="8859188at2"/>
<dbReference type="InterPro" id="IPR000515">
    <property type="entry name" value="MetI-like"/>
</dbReference>